<dbReference type="Gene3D" id="3.40.50.10440">
    <property type="entry name" value="Dihydroxyacetone kinase, domain 1"/>
    <property type="match status" value="1"/>
</dbReference>
<dbReference type="SUPFAM" id="SSF82549">
    <property type="entry name" value="DAK1/DegV-like"/>
    <property type="match status" value="1"/>
</dbReference>
<dbReference type="Gene3D" id="3.30.1180.10">
    <property type="match status" value="1"/>
</dbReference>
<accession>A0ABT2SIX3</accession>
<dbReference type="InterPro" id="IPR003797">
    <property type="entry name" value="DegV"/>
</dbReference>
<dbReference type="EMBL" id="JAOQKE010000002">
    <property type="protein sequence ID" value="MCU6724464.1"/>
    <property type="molecule type" value="Genomic_DNA"/>
</dbReference>
<gene>
    <name evidence="3" type="ORF">OCV47_03665</name>
</gene>
<protein>
    <submittedName>
        <fullName evidence="3">DegV family protein</fullName>
    </submittedName>
</protein>
<comment type="caution">
    <text evidence="3">The sequence shown here is derived from an EMBL/GenBank/DDBJ whole genome shotgun (WGS) entry which is preliminary data.</text>
</comment>
<evidence type="ECO:0000313" key="3">
    <source>
        <dbReference type="EMBL" id="MCU6724464.1"/>
    </source>
</evidence>
<dbReference type="PROSITE" id="PS51482">
    <property type="entry name" value="DEGV"/>
    <property type="match status" value="1"/>
</dbReference>
<sequence>MATEYLIYTDASADIDPEFLKNENIHFVPMRYMVGDEERICEALEEEAFLKKFYDAQRQGKVTQTSQITPHTYVETFESILKEGKSILYLSLSSGLTKTFDSVCMAANELAETYTNAKVVPVDSLCATGGMGLLLECAIRNQKNGMTIEENAKWLNENKGKMTLWFMVDDLMYLKRGGRIPATTAIIGSALNIKPILEVDAEGKLITIEKKRGPKMGLKALESKYKKQRDDSYGNRVYIVHGDCEEYADEVENMIKKENPNADVTKMMLCPIIGSHTGPGMVAVIFFGEK</sequence>
<comment type="function">
    <text evidence="1">May bind long-chain fatty acids, such as palmitate, and may play a role in lipid transport or fatty acid metabolism.</text>
</comment>
<proteinExistence type="predicted"/>
<evidence type="ECO:0000256" key="1">
    <source>
        <dbReference type="ARBA" id="ARBA00003238"/>
    </source>
</evidence>
<dbReference type="NCBIfam" id="TIGR00762">
    <property type="entry name" value="DegV"/>
    <property type="match status" value="1"/>
</dbReference>
<dbReference type="Gene3D" id="2.20.28.50">
    <property type="entry name" value="degv family protein"/>
    <property type="match status" value="1"/>
</dbReference>
<dbReference type="InterPro" id="IPR043168">
    <property type="entry name" value="DegV_C"/>
</dbReference>
<keyword evidence="2" id="KW-0446">Lipid-binding</keyword>
<dbReference type="Proteomes" id="UP001652338">
    <property type="component" value="Unassembled WGS sequence"/>
</dbReference>
<evidence type="ECO:0000256" key="2">
    <source>
        <dbReference type="ARBA" id="ARBA00023121"/>
    </source>
</evidence>
<organism evidence="3 4">
    <name type="scientific">Muricoprocola aceti</name>
    <dbReference type="NCBI Taxonomy" id="2981772"/>
    <lineage>
        <taxon>Bacteria</taxon>
        <taxon>Bacillati</taxon>
        <taxon>Bacillota</taxon>
        <taxon>Clostridia</taxon>
        <taxon>Lachnospirales</taxon>
        <taxon>Lachnospiraceae</taxon>
        <taxon>Muricoprocola</taxon>
    </lineage>
</organism>
<dbReference type="InterPro" id="IPR050270">
    <property type="entry name" value="DegV_domain_contain"/>
</dbReference>
<dbReference type="PANTHER" id="PTHR33434">
    <property type="entry name" value="DEGV DOMAIN-CONTAINING PROTEIN DR_1986-RELATED"/>
    <property type="match status" value="1"/>
</dbReference>
<keyword evidence="4" id="KW-1185">Reference proteome</keyword>
<dbReference type="Pfam" id="PF02645">
    <property type="entry name" value="DegV"/>
    <property type="match status" value="1"/>
</dbReference>
<name>A0ABT2SIX3_9FIRM</name>
<dbReference type="RefSeq" id="WP_262653826.1">
    <property type="nucleotide sequence ID" value="NZ_JAOQKE010000002.1"/>
</dbReference>
<evidence type="ECO:0000313" key="4">
    <source>
        <dbReference type="Proteomes" id="UP001652338"/>
    </source>
</evidence>
<reference evidence="3 4" key="1">
    <citation type="journal article" date="2021" name="ISME Commun">
        <title>Automated analysis of genomic sequences facilitates high-throughput and comprehensive description of bacteria.</title>
        <authorList>
            <person name="Hitch T.C.A."/>
        </authorList>
    </citation>
    <scope>NUCLEOTIDE SEQUENCE [LARGE SCALE GENOMIC DNA]</scope>
    <source>
        <strain evidence="3 4">Sanger_29</strain>
    </source>
</reference>
<dbReference type="PANTHER" id="PTHR33434:SF3">
    <property type="entry name" value="DEGV DOMAIN-CONTAINING PROTEIN YITS"/>
    <property type="match status" value="1"/>
</dbReference>